<organism evidence="1 2">
    <name type="scientific">Penicillium camemberti (strain FM 013)</name>
    <dbReference type="NCBI Taxonomy" id="1429867"/>
    <lineage>
        <taxon>Eukaryota</taxon>
        <taxon>Fungi</taxon>
        <taxon>Dikarya</taxon>
        <taxon>Ascomycota</taxon>
        <taxon>Pezizomycotina</taxon>
        <taxon>Eurotiomycetes</taxon>
        <taxon>Eurotiomycetidae</taxon>
        <taxon>Eurotiales</taxon>
        <taxon>Aspergillaceae</taxon>
        <taxon>Penicillium</taxon>
    </lineage>
</organism>
<evidence type="ECO:0000313" key="2">
    <source>
        <dbReference type="Proteomes" id="UP000053732"/>
    </source>
</evidence>
<name>A0A0G4PXV5_PENC3</name>
<accession>A0A0G4PXV5</accession>
<dbReference type="AlphaFoldDB" id="A0A0G4PXV5"/>
<gene>
    <name evidence="1" type="ORF">PCAMFM013_S094g000001</name>
</gene>
<keyword evidence="2" id="KW-1185">Reference proteome</keyword>
<dbReference type="Proteomes" id="UP000053732">
    <property type="component" value="Unassembled WGS sequence"/>
</dbReference>
<reference evidence="1 2" key="1">
    <citation type="journal article" date="2014" name="Nat. Commun.">
        <title>Multiple recent horizontal transfers of a large genomic region in cheese making fungi.</title>
        <authorList>
            <person name="Cheeseman K."/>
            <person name="Ropars J."/>
            <person name="Renault P."/>
            <person name="Dupont J."/>
            <person name="Gouzy J."/>
            <person name="Branca A."/>
            <person name="Abraham A.L."/>
            <person name="Ceppi M."/>
            <person name="Conseiller E."/>
            <person name="Debuchy R."/>
            <person name="Malagnac F."/>
            <person name="Goarin A."/>
            <person name="Silar P."/>
            <person name="Lacoste S."/>
            <person name="Sallet E."/>
            <person name="Bensimon A."/>
            <person name="Giraud T."/>
            <person name="Brygoo Y."/>
        </authorList>
    </citation>
    <scope>NUCLEOTIDE SEQUENCE [LARGE SCALE GENOMIC DNA]</scope>
    <source>
        <strain evidence="2">FM 013</strain>
    </source>
</reference>
<proteinExistence type="predicted"/>
<protein>
    <submittedName>
        <fullName evidence="1">Str. FM013</fullName>
    </submittedName>
</protein>
<dbReference type="EMBL" id="HG793225">
    <property type="protein sequence ID" value="CRL31232.1"/>
    <property type="molecule type" value="Genomic_DNA"/>
</dbReference>
<sequence length="113" mass="13662">MDSSSEFKHRQQQLLMNAQTSATEAPLQKIYALFNLPYPTIDPGTEFRILKLWSRNKSRREIRDFEKEWQESTDRAGVEYRYEYWNRELEYLRIIATNEGLEAELKETPWLRT</sequence>
<evidence type="ECO:0000313" key="1">
    <source>
        <dbReference type="EMBL" id="CRL31232.1"/>
    </source>
</evidence>